<gene>
    <name evidence="2" type="ORF">LENED_007802</name>
</gene>
<evidence type="ECO:0000313" key="3">
    <source>
        <dbReference type="Proteomes" id="UP000188533"/>
    </source>
</evidence>
<evidence type="ECO:0000256" key="1">
    <source>
        <dbReference type="SAM" id="MobiDB-lite"/>
    </source>
</evidence>
<feature type="region of interest" description="Disordered" evidence="1">
    <location>
        <begin position="148"/>
        <end position="168"/>
    </location>
</feature>
<feature type="region of interest" description="Disordered" evidence="1">
    <location>
        <begin position="34"/>
        <end position="88"/>
    </location>
</feature>
<dbReference type="EMBL" id="BDGU01000286">
    <property type="protein sequence ID" value="GAW05914.1"/>
    <property type="molecule type" value="Genomic_DNA"/>
</dbReference>
<name>A0A1Q3EFH1_LENED</name>
<reference evidence="2 3" key="2">
    <citation type="submission" date="2017-02" db="EMBL/GenBank/DDBJ databases">
        <title>A genome survey and senescence transcriptome analysis in Lentinula edodes.</title>
        <authorList>
            <person name="Sakamoto Y."/>
            <person name="Nakade K."/>
            <person name="Sato S."/>
            <person name="Yoshida Y."/>
            <person name="Miyazaki K."/>
            <person name="Natsume S."/>
            <person name="Konno N."/>
        </authorList>
    </citation>
    <scope>NUCLEOTIDE SEQUENCE [LARGE SCALE GENOMIC DNA]</scope>
    <source>
        <strain evidence="2 3">NBRC 111202</strain>
    </source>
</reference>
<comment type="caution">
    <text evidence="2">The sequence shown here is derived from an EMBL/GenBank/DDBJ whole genome shotgun (WGS) entry which is preliminary data.</text>
</comment>
<organism evidence="2 3">
    <name type="scientific">Lentinula edodes</name>
    <name type="common">Shiitake mushroom</name>
    <name type="synonym">Lentinus edodes</name>
    <dbReference type="NCBI Taxonomy" id="5353"/>
    <lineage>
        <taxon>Eukaryota</taxon>
        <taxon>Fungi</taxon>
        <taxon>Dikarya</taxon>
        <taxon>Basidiomycota</taxon>
        <taxon>Agaricomycotina</taxon>
        <taxon>Agaricomycetes</taxon>
        <taxon>Agaricomycetidae</taxon>
        <taxon>Agaricales</taxon>
        <taxon>Marasmiineae</taxon>
        <taxon>Omphalotaceae</taxon>
        <taxon>Lentinula</taxon>
    </lineage>
</organism>
<feature type="compositionally biased region" description="Low complexity" evidence="1">
    <location>
        <begin position="56"/>
        <end position="74"/>
    </location>
</feature>
<protein>
    <submittedName>
        <fullName evidence="2">Uncharacterized protein</fullName>
    </submittedName>
</protein>
<keyword evidence="3" id="KW-1185">Reference proteome</keyword>
<sequence length="235" mass="26699">MPPERRLRGKDSVTSNKIYCGVCKKIKTRYHVVQHERSTHAPPNPALTPPVLTHVPITDIPSESEPSSDSSMSDTEPENQHNSDPETHMADDIVSMPLRSESEGVAKNLNESGIDGGQSSLQIEDVSNFSALDIHDQWAHMEKLIPTNWIPPEDSETDQEDRDGADDIPFPLEDEDPFDDDLEEDNFWDFGKFDWEQYREYGNDNRLPALQQVRAGYFSEFSEISMSFTLKSMLI</sequence>
<dbReference type="Proteomes" id="UP000188533">
    <property type="component" value="Unassembled WGS sequence"/>
</dbReference>
<reference evidence="2 3" key="1">
    <citation type="submission" date="2016-08" db="EMBL/GenBank/DDBJ databases">
        <authorList>
            <consortium name="Lentinula edodes genome sequencing consortium"/>
            <person name="Sakamoto Y."/>
            <person name="Nakade K."/>
            <person name="Sato S."/>
            <person name="Yoshida Y."/>
            <person name="Miyazaki K."/>
            <person name="Natsume S."/>
            <person name="Konno N."/>
        </authorList>
    </citation>
    <scope>NUCLEOTIDE SEQUENCE [LARGE SCALE GENOMIC DNA]</scope>
    <source>
        <strain evidence="2 3">NBRC 111202</strain>
    </source>
</reference>
<proteinExistence type="predicted"/>
<feature type="compositionally biased region" description="Acidic residues" evidence="1">
    <location>
        <begin position="153"/>
        <end position="168"/>
    </location>
</feature>
<feature type="compositionally biased region" description="Basic and acidic residues" evidence="1">
    <location>
        <begin position="78"/>
        <end position="88"/>
    </location>
</feature>
<evidence type="ECO:0000313" key="2">
    <source>
        <dbReference type="EMBL" id="GAW05914.1"/>
    </source>
</evidence>
<accession>A0A1Q3EFH1</accession>
<dbReference type="AlphaFoldDB" id="A0A1Q3EFH1"/>